<dbReference type="InterPro" id="IPR036873">
    <property type="entry name" value="Rhodanese-like_dom_sf"/>
</dbReference>
<dbReference type="SMART" id="SM00450">
    <property type="entry name" value="RHOD"/>
    <property type="match status" value="1"/>
</dbReference>
<dbReference type="SUPFAM" id="SSF52821">
    <property type="entry name" value="Rhodanese/Cell cycle control phosphatase"/>
    <property type="match status" value="1"/>
</dbReference>
<keyword evidence="3" id="KW-1185">Reference proteome</keyword>
<dbReference type="InterPro" id="IPR001763">
    <property type="entry name" value="Rhodanese-like_dom"/>
</dbReference>
<dbReference type="Pfam" id="PF00581">
    <property type="entry name" value="Rhodanese"/>
    <property type="match status" value="1"/>
</dbReference>
<dbReference type="Proteomes" id="UP000321555">
    <property type="component" value="Chromosome"/>
</dbReference>
<organism evidence="2 3">
    <name type="scientific">Cytobacillus dafuensis</name>
    <name type="common">Bacillus dafuensis</name>
    <dbReference type="NCBI Taxonomy" id="1742359"/>
    <lineage>
        <taxon>Bacteria</taxon>
        <taxon>Bacillati</taxon>
        <taxon>Bacillota</taxon>
        <taxon>Bacilli</taxon>
        <taxon>Bacillales</taxon>
        <taxon>Bacillaceae</taxon>
        <taxon>Cytobacillus</taxon>
    </lineage>
</organism>
<dbReference type="FunFam" id="3.40.250.10:FF:000049">
    <property type="entry name" value="Phage shock protein E"/>
    <property type="match status" value="1"/>
</dbReference>
<dbReference type="GO" id="GO:0004792">
    <property type="term" value="F:thiosulfate-cyanide sulfurtransferase activity"/>
    <property type="evidence" value="ECO:0007669"/>
    <property type="project" value="InterPro"/>
</dbReference>
<feature type="domain" description="Rhodanese" evidence="1">
    <location>
        <begin position="53"/>
        <end position="137"/>
    </location>
</feature>
<dbReference type="PANTHER" id="PTHR43031:SF17">
    <property type="entry name" value="SULFURTRANSFERASE YTWF-RELATED"/>
    <property type="match status" value="1"/>
</dbReference>
<protein>
    <submittedName>
        <fullName evidence="2">Rhodanese-like domain-containing protein</fullName>
    </submittedName>
</protein>
<dbReference type="Gene3D" id="3.40.250.10">
    <property type="entry name" value="Rhodanese-like domain"/>
    <property type="match status" value="1"/>
</dbReference>
<dbReference type="KEGG" id="bda:FSZ17_22370"/>
<dbReference type="STRING" id="1742359.GCA_001439625_03033"/>
<evidence type="ECO:0000313" key="2">
    <source>
        <dbReference type="EMBL" id="QED49798.1"/>
    </source>
</evidence>
<reference evidence="3" key="1">
    <citation type="submission" date="2019-08" db="EMBL/GenBank/DDBJ databases">
        <authorList>
            <person name="Zheng X."/>
        </authorList>
    </citation>
    <scope>NUCLEOTIDE SEQUENCE [LARGE SCALE GENOMIC DNA]</scope>
    <source>
        <strain evidence="3">FJAT-25496</strain>
    </source>
</reference>
<dbReference type="OrthoDB" id="9800872at2"/>
<dbReference type="PROSITE" id="PS50206">
    <property type="entry name" value="RHODANESE_3"/>
    <property type="match status" value="1"/>
</dbReference>
<dbReference type="AlphaFoldDB" id="A0A5B8Z9Y1"/>
<name>A0A5B8Z9Y1_CYTDA</name>
<evidence type="ECO:0000259" key="1">
    <source>
        <dbReference type="PROSITE" id="PS50206"/>
    </source>
</evidence>
<evidence type="ECO:0000313" key="3">
    <source>
        <dbReference type="Proteomes" id="UP000321555"/>
    </source>
</evidence>
<dbReference type="PROSITE" id="PS51257">
    <property type="entry name" value="PROKAR_LIPOPROTEIN"/>
    <property type="match status" value="1"/>
</dbReference>
<gene>
    <name evidence="2" type="ORF">FSZ17_22370</name>
</gene>
<sequence>MKGFGPIRSKLKLGSVFDEKFFFFILIASLLAGCSSNASYENVSIDEAKELIDANKVTVIDVRSEDEFYEGHIPGAKLIPLPELEDRLDELDKDQHYLIICRSGNRSAQASEILIENGFKHVSNVEKGMNEWKYEIE</sequence>
<dbReference type="CDD" id="cd00158">
    <property type="entry name" value="RHOD"/>
    <property type="match status" value="1"/>
</dbReference>
<dbReference type="EMBL" id="CP042593">
    <property type="protein sequence ID" value="QED49798.1"/>
    <property type="molecule type" value="Genomic_DNA"/>
</dbReference>
<dbReference type="PROSITE" id="PS00380">
    <property type="entry name" value="RHODANESE_1"/>
    <property type="match status" value="1"/>
</dbReference>
<accession>A0A5B8Z9Y1</accession>
<dbReference type="PANTHER" id="PTHR43031">
    <property type="entry name" value="FAD-DEPENDENT OXIDOREDUCTASE"/>
    <property type="match status" value="1"/>
</dbReference>
<dbReference type="InterPro" id="IPR001307">
    <property type="entry name" value="Thiosulphate_STrfase_CS"/>
</dbReference>
<dbReference type="InterPro" id="IPR050229">
    <property type="entry name" value="GlpE_sulfurtransferase"/>
</dbReference>
<dbReference type="RefSeq" id="WP_082625268.1">
    <property type="nucleotide sequence ID" value="NZ_CP042593.1"/>
</dbReference>
<proteinExistence type="predicted"/>